<keyword evidence="1" id="KW-0732">Signal</keyword>
<evidence type="ECO:0000313" key="2">
    <source>
        <dbReference type="EMBL" id="ORC91814.1"/>
    </source>
</evidence>
<comment type="caution">
    <text evidence="2">The sequence shown here is derived from an EMBL/GenBank/DDBJ whole genome shotgun (WGS) entry which is preliminary data.</text>
</comment>
<proteinExistence type="predicted"/>
<dbReference type="Proteomes" id="UP000192257">
    <property type="component" value="Unassembled WGS sequence"/>
</dbReference>
<dbReference type="RefSeq" id="XP_028885880.1">
    <property type="nucleotide sequence ID" value="XM_029023065.1"/>
</dbReference>
<dbReference type="GeneID" id="39982845"/>
<dbReference type="EMBL" id="NBCO01000005">
    <property type="protein sequence ID" value="ORC91814.1"/>
    <property type="molecule type" value="Genomic_DNA"/>
</dbReference>
<name>A0A1X0P4E1_9TRYP</name>
<feature type="signal peptide" evidence="1">
    <location>
        <begin position="1"/>
        <end position="17"/>
    </location>
</feature>
<keyword evidence="3" id="KW-1185">Reference proteome</keyword>
<reference evidence="2 3" key="1">
    <citation type="submission" date="2017-03" db="EMBL/GenBank/DDBJ databases">
        <title>An alternative strategy for trypanosome survival in the mammalian bloodstream revealed through genome and transcriptome analysis of the ubiquitous bovine parasite Trypanosoma (Megatrypanum) theileri.</title>
        <authorList>
            <person name="Kelly S."/>
            <person name="Ivens A."/>
            <person name="Mott A."/>
            <person name="O'Neill E."/>
            <person name="Emms D."/>
            <person name="Macleod O."/>
            <person name="Voorheis P."/>
            <person name="Matthews J."/>
            <person name="Matthews K."/>
            <person name="Carrington M."/>
        </authorList>
    </citation>
    <scope>NUCLEOTIDE SEQUENCE [LARGE SCALE GENOMIC DNA]</scope>
    <source>
        <strain evidence="2">Edinburgh</strain>
    </source>
</reference>
<organism evidence="2 3">
    <name type="scientific">Trypanosoma theileri</name>
    <dbReference type="NCBI Taxonomy" id="67003"/>
    <lineage>
        <taxon>Eukaryota</taxon>
        <taxon>Discoba</taxon>
        <taxon>Euglenozoa</taxon>
        <taxon>Kinetoplastea</taxon>
        <taxon>Metakinetoplastina</taxon>
        <taxon>Trypanosomatida</taxon>
        <taxon>Trypanosomatidae</taxon>
        <taxon>Trypanosoma</taxon>
    </lineage>
</organism>
<accession>A0A1X0P4E1</accession>
<sequence>MRRALHAGVLRCTLCLALSPQRRGVIPGQFPTDSSPAGGSDLDSKVRSGCGQAGWELRRGHHLQSSVGLHSPFPTACGRMFNPQLYYEVLQACCDQQWLQAIQREMRNDAEWMETLRTEGGVARSMNALTESTQHDDELMMKLRETLRTDRKMSLTLCAIQESYERIRRKRDMHETKVAADGGNDTYASMRQRQQGQFGSNLPSF</sequence>
<dbReference type="AlphaFoldDB" id="A0A1X0P4E1"/>
<dbReference type="OrthoDB" id="269386at2759"/>
<evidence type="ECO:0000256" key="1">
    <source>
        <dbReference type="SAM" id="SignalP"/>
    </source>
</evidence>
<evidence type="ECO:0000313" key="3">
    <source>
        <dbReference type="Proteomes" id="UP000192257"/>
    </source>
</evidence>
<gene>
    <name evidence="2" type="ORF">TM35_000054100</name>
</gene>
<feature type="chain" id="PRO_5012959021" evidence="1">
    <location>
        <begin position="18"/>
        <end position="205"/>
    </location>
</feature>
<dbReference type="VEuPathDB" id="TriTrypDB:TM35_000054100"/>
<protein>
    <submittedName>
        <fullName evidence="2">Putative complement regulatory protein</fullName>
    </submittedName>
</protein>